<dbReference type="AlphaFoldDB" id="A0A1I7TDX2"/>
<organism evidence="1 2">
    <name type="scientific">Caenorhabditis tropicalis</name>
    <dbReference type="NCBI Taxonomy" id="1561998"/>
    <lineage>
        <taxon>Eukaryota</taxon>
        <taxon>Metazoa</taxon>
        <taxon>Ecdysozoa</taxon>
        <taxon>Nematoda</taxon>
        <taxon>Chromadorea</taxon>
        <taxon>Rhabditida</taxon>
        <taxon>Rhabditina</taxon>
        <taxon>Rhabditomorpha</taxon>
        <taxon>Rhabditoidea</taxon>
        <taxon>Rhabditidae</taxon>
        <taxon>Peloderinae</taxon>
        <taxon>Caenorhabditis</taxon>
    </lineage>
</organism>
<evidence type="ECO:0000313" key="2">
    <source>
        <dbReference type="WBParaSite" id="Csp11.Scaffold589.g4977.t1"/>
    </source>
</evidence>
<accession>A0A1I7TDX2</accession>
<reference evidence="2" key="1">
    <citation type="submission" date="2016-11" db="UniProtKB">
        <authorList>
            <consortium name="WormBaseParasite"/>
        </authorList>
    </citation>
    <scope>IDENTIFICATION</scope>
</reference>
<evidence type="ECO:0000313" key="1">
    <source>
        <dbReference type="Proteomes" id="UP000095282"/>
    </source>
</evidence>
<dbReference type="Proteomes" id="UP000095282">
    <property type="component" value="Unplaced"/>
</dbReference>
<keyword evidence="1" id="KW-1185">Reference proteome</keyword>
<protein>
    <submittedName>
        <fullName evidence="2">Ovule protein</fullName>
    </submittedName>
</protein>
<proteinExistence type="predicted"/>
<dbReference type="WBParaSite" id="Csp11.Scaffold589.g4977.t1">
    <property type="protein sequence ID" value="Csp11.Scaffold589.g4977.t1"/>
    <property type="gene ID" value="Csp11.Scaffold589.g4977"/>
</dbReference>
<name>A0A1I7TDX2_9PELO</name>
<sequence>MFFVSKSLKDFGILVSRHSSCLLQTTFCHIVRPSINVSFPLPISRPLPLKTEESINLCRQNVEWSLKYHQALPLGVHLLLGSTT</sequence>